<dbReference type="Pfam" id="PF03284">
    <property type="entry name" value="PHZA_PHZB"/>
    <property type="match status" value="1"/>
</dbReference>
<sequence length="165" mass="19343">MTDESARTSAFENDLDLRRRNRETVAKYMEYIKGELRLERYQLFTEDGTAGLYTTDSGEPIVFRGTEQLKAHGEWSLKVLPDWVWTNVQIFETQDPNRFWVECEGEGKILFPGYPEGRYENHFIHSFVLEDGKIKENREFMNPIRQFHALGIEPPRIKRAGIPAD</sequence>
<dbReference type="RefSeq" id="WP_344682044.1">
    <property type="nucleotide sequence ID" value="NZ_BAAAUX010000016.1"/>
</dbReference>
<name>A0ABN3VH34_9PSEU</name>
<dbReference type="InterPro" id="IPR004964">
    <property type="entry name" value="PhzA_PhzB"/>
</dbReference>
<evidence type="ECO:0000313" key="4">
    <source>
        <dbReference type="Proteomes" id="UP001500979"/>
    </source>
</evidence>
<comment type="similarity">
    <text evidence="1">Belongs to the PhzA/PhzB family.</text>
</comment>
<dbReference type="Proteomes" id="UP001500979">
    <property type="component" value="Unassembled WGS sequence"/>
</dbReference>
<comment type="caution">
    <text evidence="3">The sequence shown here is derived from an EMBL/GenBank/DDBJ whole genome shotgun (WGS) entry which is preliminary data.</text>
</comment>
<keyword evidence="2" id="KW-0045">Antibiotic biosynthesis</keyword>
<dbReference type="SUPFAM" id="SSF54427">
    <property type="entry name" value="NTF2-like"/>
    <property type="match status" value="1"/>
</dbReference>
<evidence type="ECO:0000256" key="1">
    <source>
        <dbReference type="ARBA" id="ARBA00009377"/>
    </source>
</evidence>
<evidence type="ECO:0000313" key="3">
    <source>
        <dbReference type="EMBL" id="GAA2801742.1"/>
    </source>
</evidence>
<gene>
    <name evidence="3" type="primary">phzB_1</name>
    <name evidence="3" type="ORF">GCM10010470_40980</name>
</gene>
<dbReference type="EMBL" id="BAAAUX010000016">
    <property type="protein sequence ID" value="GAA2801742.1"/>
    <property type="molecule type" value="Genomic_DNA"/>
</dbReference>
<dbReference type="Gene3D" id="3.10.450.50">
    <property type="match status" value="1"/>
</dbReference>
<evidence type="ECO:0000256" key="2">
    <source>
        <dbReference type="ARBA" id="ARBA00023194"/>
    </source>
</evidence>
<protein>
    <submittedName>
        <fullName evidence="3">Phenazine biosynthesis protein PhzB</fullName>
    </submittedName>
</protein>
<keyword evidence="4" id="KW-1185">Reference proteome</keyword>
<dbReference type="InterPro" id="IPR032710">
    <property type="entry name" value="NTF2-like_dom_sf"/>
</dbReference>
<organism evidence="3 4">
    <name type="scientific">Saccharopolyspora taberi</name>
    <dbReference type="NCBI Taxonomy" id="60895"/>
    <lineage>
        <taxon>Bacteria</taxon>
        <taxon>Bacillati</taxon>
        <taxon>Actinomycetota</taxon>
        <taxon>Actinomycetes</taxon>
        <taxon>Pseudonocardiales</taxon>
        <taxon>Pseudonocardiaceae</taxon>
        <taxon>Saccharopolyspora</taxon>
    </lineage>
</organism>
<proteinExistence type="inferred from homology"/>
<reference evidence="3 4" key="1">
    <citation type="journal article" date="2019" name="Int. J. Syst. Evol. Microbiol.">
        <title>The Global Catalogue of Microorganisms (GCM) 10K type strain sequencing project: providing services to taxonomists for standard genome sequencing and annotation.</title>
        <authorList>
            <consortium name="The Broad Institute Genomics Platform"/>
            <consortium name="The Broad Institute Genome Sequencing Center for Infectious Disease"/>
            <person name="Wu L."/>
            <person name="Ma J."/>
        </authorList>
    </citation>
    <scope>NUCLEOTIDE SEQUENCE [LARGE SCALE GENOMIC DNA]</scope>
    <source>
        <strain evidence="3 4">JCM 9383</strain>
    </source>
</reference>
<accession>A0ABN3VH34</accession>